<proteinExistence type="predicted"/>
<evidence type="ECO:0000313" key="3">
    <source>
        <dbReference type="EMBL" id="WXA99438.1"/>
    </source>
</evidence>
<feature type="compositionally biased region" description="Pro residues" evidence="1">
    <location>
        <begin position="78"/>
        <end position="92"/>
    </location>
</feature>
<dbReference type="EMBL" id="CP089982">
    <property type="protein sequence ID" value="WXA99438.1"/>
    <property type="molecule type" value="Genomic_DNA"/>
</dbReference>
<accession>A0ABZ2KL96</accession>
<reference evidence="3 4" key="1">
    <citation type="submission" date="2021-12" db="EMBL/GenBank/DDBJ databases">
        <title>Discovery of the Pendulisporaceae a myxobacterial family with distinct sporulation behavior and unique specialized metabolism.</title>
        <authorList>
            <person name="Garcia R."/>
            <person name="Popoff A."/>
            <person name="Bader C.D."/>
            <person name="Loehr J."/>
            <person name="Walesch S."/>
            <person name="Walt C."/>
            <person name="Boldt J."/>
            <person name="Bunk B."/>
            <person name="Haeckl F.J.F.P.J."/>
            <person name="Gunesch A.P."/>
            <person name="Birkelbach J."/>
            <person name="Nuebel U."/>
            <person name="Pietschmann T."/>
            <person name="Bach T."/>
            <person name="Mueller R."/>
        </authorList>
    </citation>
    <scope>NUCLEOTIDE SEQUENCE [LARGE SCALE GENOMIC DNA]</scope>
    <source>
        <strain evidence="3 4">MSr12523</strain>
    </source>
</reference>
<dbReference type="RefSeq" id="WP_394850078.1">
    <property type="nucleotide sequence ID" value="NZ_CP089982.1"/>
</dbReference>
<keyword evidence="2" id="KW-0732">Signal</keyword>
<feature type="region of interest" description="Disordered" evidence="1">
    <location>
        <begin position="71"/>
        <end position="92"/>
    </location>
</feature>
<feature type="signal peptide" evidence="2">
    <location>
        <begin position="1"/>
        <end position="19"/>
    </location>
</feature>
<evidence type="ECO:0000256" key="2">
    <source>
        <dbReference type="SAM" id="SignalP"/>
    </source>
</evidence>
<protein>
    <submittedName>
        <fullName evidence="3">Uncharacterized protein</fullName>
    </submittedName>
</protein>
<gene>
    <name evidence="3" type="ORF">LZC95_21785</name>
</gene>
<evidence type="ECO:0000313" key="4">
    <source>
        <dbReference type="Proteomes" id="UP001379533"/>
    </source>
</evidence>
<keyword evidence="4" id="KW-1185">Reference proteome</keyword>
<evidence type="ECO:0000256" key="1">
    <source>
        <dbReference type="SAM" id="MobiDB-lite"/>
    </source>
</evidence>
<sequence>MFHALSFLAGTAMLGFVLASGDAPPQPPLHAPPPEAFDACTGKTEGAACTVTFRDKSLDGKCLAPPKDAGESRLFCAPPHPPGPPPPDHAHE</sequence>
<organism evidence="3 4">
    <name type="scientific">Pendulispora brunnea</name>
    <dbReference type="NCBI Taxonomy" id="2905690"/>
    <lineage>
        <taxon>Bacteria</taxon>
        <taxon>Pseudomonadati</taxon>
        <taxon>Myxococcota</taxon>
        <taxon>Myxococcia</taxon>
        <taxon>Myxococcales</taxon>
        <taxon>Sorangiineae</taxon>
        <taxon>Pendulisporaceae</taxon>
        <taxon>Pendulispora</taxon>
    </lineage>
</organism>
<dbReference type="Proteomes" id="UP001379533">
    <property type="component" value="Chromosome"/>
</dbReference>
<feature type="chain" id="PRO_5046174455" evidence="2">
    <location>
        <begin position="20"/>
        <end position="92"/>
    </location>
</feature>
<name>A0ABZ2KL96_9BACT</name>